<protein>
    <recommendedName>
        <fullName evidence="3">J domain-containing protein</fullName>
    </recommendedName>
</protein>
<reference evidence="4 5" key="1">
    <citation type="journal article" date="2020" name="G3 (Bethesda)">
        <title>Improved Reference Genome for Cyclotella cryptica CCMP332, a Model for Cell Wall Morphogenesis, Salinity Adaptation, and Lipid Production in Diatoms (Bacillariophyta).</title>
        <authorList>
            <person name="Roberts W.R."/>
            <person name="Downey K.M."/>
            <person name="Ruck E.C."/>
            <person name="Traller J.C."/>
            <person name="Alverson A.J."/>
        </authorList>
    </citation>
    <scope>NUCLEOTIDE SEQUENCE [LARGE SCALE GENOMIC DNA]</scope>
    <source>
        <strain evidence="4 5">CCMP332</strain>
    </source>
</reference>
<feature type="compositionally biased region" description="Polar residues" evidence="2">
    <location>
        <begin position="96"/>
        <end position="105"/>
    </location>
</feature>
<dbReference type="InterPro" id="IPR051948">
    <property type="entry name" value="Hsp70_co-chaperone_J-domain"/>
</dbReference>
<sequence>MVQFDTHWHPGNPVKLAPHRSRSRGNTEFTRVQYHSFILRGTHNMSATTIPSKPIQRDPYKALGLGHDATPSQIKATYRKLALKYHPDRQTRRQSEGNATPNDATPTDKFVEIAAAYALLSDPVRKREYDHLYKFGAFDASNGESDSAHHNNNPGGGAKCMNYKYTEDYSGGYYTSANDGENGATSSSSSARQSHLFRSQSTASQDSFFDDLIYSPTSKKNKTFFGTAAAFSSADDASSRFGSSSNNRFDGVKRKPGIGFAFPPLGKHLSIHIPSRNEIVMSMAKGERLHNFGTRVTFSSQKVESNGVEGTRLCPGFDTALNCTNQSVRCSKKFVSTTTRIAKGQHRVVKRTAYLHPDGKKEVVVEENGVVRQRYVEDFSKDTSGPSTPHRGNPPDNPSEEEHKGDRVDEMPMNPSSSVQEEKENDRPWYSDIIRGMQCVMRPCFAPCGPVLATVPE</sequence>
<evidence type="ECO:0000259" key="3">
    <source>
        <dbReference type="PROSITE" id="PS50076"/>
    </source>
</evidence>
<evidence type="ECO:0000256" key="1">
    <source>
        <dbReference type="ARBA" id="ARBA00023186"/>
    </source>
</evidence>
<dbReference type="CDD" id="cd06257">
    <property type="entry name" value="DnaJ"/>
    <property type="match status" value="1"/>
</dbReference>
<feature type="compositionally biased region" description="Basic and acidic residues" evidence="2">
    <location>
        <begin position="85"/>
        <end position="95"/>
    </location>
</feature>
<feature type="domain" description="J" evidence="3">
    <location>
        <begin position="58"/>
        <end position="133"/>
    </location>
</feature>
<organism evidence="4 5">
    <name type="scientific">Cyclotella cryptica</name>
    <dbReference type="NCBI Taxonomy" id="29204"/>
    <lineage>
        <taxon>Eukaryota</taxon>
        <taxon>Sar</taxon>
        <taxon>Stramenopiles</taxon>
        <taxon>Ochrophyta</taxon>
        <taxon>Bacillariophyta</taxon>
        <taxon>Coscinodiscophyceae</taxon>
        <taxon>Thalassiosirophycidae</taxon>
        <taxon>Stephanodiscales</taxon>
        <taxon>Stephanodiscaceae</taxon>
        <taxon>Cyclotella</taxon>
    </lineage>
</organism>
<dbReference type="PRINTS" id="PR00625">
    <property type="entry name" value="JDOMAIN"/>
</dbReference>
<feature type="compositionally biased region" description="Basic and acidic residues" evidence="2">
    <location>
        <begin position="400"/>
        <end position="410"/>
    </location>
</feature>
<dbReference type="Gene3D" id="1.10.287.110">
    <property type="entry name" value="DnaJ domain"/>
    <property type="match status" value="1"/>
</dbReference>
<feature type="region of interest" description="Disordered" evidence="2">
    <location>
        <begin position="1"/>
        <end position="24"/>
    </location>
</feature>
<dbReference type="PANTHER" id="PTHR44360">
    <property type="entry name" value="DNAJ HOMOLOG SUBFAMILY B MEMBER 9"/>
    <property type="match status" value="1"/>
</dbReference>
<dbReference type="AlphaFoldDB" id="A0ABD3PQ29"/>
<keyword evidence="1" id="KW-0143">Chaperone</keyword>
<accession>A0ABD3PQ29</accession>
<dbReference type="PROSITE" id="PS00636">
    <property type="entry name" value="DNAJ_1"/>
    <property type="match status" value="1"/>
</dbReference>
<dbReference type="PANTHER" id="PTHR44360:SF1">
    <property type="entry name" value="DNAJ HOMOLOG SUBFAMILY B MEMBER 9"/>
    <property type="match status" value="1"/>
</dbReference>
<dbReference type="PROSITE" id="PS50076">
    <property type="entry name" value="DNAJ_2"/>
    <property type="match status" value="1"/>
</dbReference>
<dbReference type="Proteomes" id="UP001516023">
    <property type="component" value="Unassembled WGS sequence"/>
</dbReference>
<keyword evidence="5" id="KW-1185">Reference proteome</keyword>
<feature type="region of interest" description="Disordered" evidence="2">
    <location>
        <begin position="85"/>
        <end position="106"/>
    </location>
</feature>
<gene>
    <name evidence="4" type="ORF">HJC23_009575</name>
</gene>
<name>A0ABD3PQ29_9STRA</name>
<dbReference type="InterPro" id="IPR036869">
    <property type="entry name" value="J_dom_sf"/>
</dbReference>
<evidence type="ECO:0000256" key="2">
    <source>
        <dbReference type="SAM" id="MobiDB-lite"/>
    </source>
</evidence>
<comment type="caution">
    <text evidence="4">The sequence shown here is derived from an EMBL/GenBank/DDBJ whole genome shotgun (WGS) entry which is preliminary data.</text>
</comment>
<dbReference type="Pfam" id="PF00226">
    <property type="entry name" value="DnaJ"/>
    <property type="match status" value="1"/>
</dbReference>
<dbReference type="InterPro" id="IPR001623">
    <property type="entry name" value="DnaJ_domain"/>
</dbReference>
<dbReference type="InterPro" id="IPR018253">
    <property type="entry name" value="DnaJ_domain_CS"/>
</dbReference>
<dbReference type="SMART" id="SM00271">
    <property type="entry name" value="DnaJ"/>
    <property type="match status" value="1"/>
</dbReference>
<dbReference type="EMBL" id="JABMIG020000132">
    <property type="protein sequence ID" value="KAL3790138.1"/>
    <property type="molecule type" value="Genomic_DNA"/>
</dbReference>
<dbReference type="SUPFAM" id="SSF46565">
    <property type="entry name" value="Chaperone J-domain"/>
    <property type="match status" value="1"/>
</dbReference>
<evidence type="ECO:0000313" key="5">
    <source>
        <dbReference type="Proteomes" id="UP001516023"/>
    </source>
</evidence>
<feature type="region of interest" description="Disordered" evidence="2">
    <location>
        <begin position="378"/>
        <end position="428"/>
    </location>
</feature>
<proteinExistence type="predicted"/>
<evidence type="ECO:0000313" key="4">
    <source>
        <dbReference type="EMBL" id="KAL3790138.1"/>
    </source>
</evidence>